<feature type="transmembrane region" description="Helical" evidence="2">
    <location>
        <begin position="526"/>
        <end position="546"/>
    </location>
</feature>
<keyword evidence="2" id="KW-0812">Transmembrane</keyword>
<feature type="region of interest" description="Disordered" evidence="1">
    <location>
        <begin position="424"/>
        <end position="461"/>
    </location>
</feature>
<dbReference type="Proteomes" id="UP000703269">
    <property type="component" value="Unassembled WGS sequence"/>
</dbReference>
<evidence type="ECO:0000256" key="1">
    <source>
        <dbReference type="SAM" id="MobiDB-lite"/>
    </source>
</evidence>
<gene>
    <name evidence="3" type="ORF">PsYK624_069000</name>
</gene>
<evidence type="ECO:0000313" key="4">
    <source>
        <dbReference type="Proteomes" id="UP000703269"/>
    </source>
</evidence>
<sequence>MFAPNRLDTPPPASRFRRPWSPEPFDPNPPQNAEGVDHAGGYTQHGFIQRQEPSDVSVEALDLADYTRQLARNAHPRSAPVFQPVFQAYDSYPPSPQALRPLASRDSFSPPPVLSPTSTASHPSPRPHHRPFSLPARTASPTARYETVNSYPYPASRSSHPTSSGHDPLLTPPDLDQEVDIAQHPGFRQGWHKNSPGDYFGSKPVYSSPEIDPFDPGYGHALYPSLPPAYASPHASSHGNHASRDLVPWGSESVAGAPVGPETKAERMRALERQFGKDSKEEVDEEHLIGSVDVRGKLITDGPRKRFAVRCFEVLLALLAGGSGIYGAAFIKTTGKPPPSGTAPAYALYVLSVISFLLTTYLFLIYPSCCGARPGKGDSPFTEGPGGMMVLPVPGMPGGKSKAKKGKKGQAAGEGVQVNLIVDPGLLGGRRDDDDSDEDADTESDYTIPGSFGGRSRNRRRARRAKRRGIFAGLALEAQWKEARKRLKINTAVDAVMLLLWGAEFVFILWGKRCPSGQFDGWCDSYNVATAAACLSCLAFGFSIFFDVKDLHSSKASPRTRT</sequence>
<dbReference type="OrthoDB" id="3253553at2759"/>
<evidence type="ECO:0008006" key="5">
    <source>
        <dbReference type="Google" id="ProtNLM"/>
    </source>
</evidence>
<evidence type="ECO:0000256" key="2">
    <source>
        <dbReference type="SAM" id="Phobius"/>
    </source>
</evidence>
<feature type="compositionally biased region" description="Pro residues" evidence="1">
    <location>
        <begin position="21"/>
        <end position="30"/>
    </location>
</feature>
<keyword evidence="4" id="KW-1185">Reference proteome</keyword>
<feature type="region of interest" description="Disordered" evidence="1">
    <location>
        <begin position="92"/>
        <end position="173"/>
    </location>
</feature>
<evidence type="ECO:0000313" key="3">
    <source>
        <dbReference type="EMBL" id="GJE90756.1"/>
    </source>
</evidence>
<keyword evidence="2" id="KW-0472">Membrane</keyword>
<feature type="transmembrane region" description="Helical" evidence="2">
    <location>
        <begin position="307"/>
        <end position="326"/>
    </location>
</feature>
<dbReference type="AlphaFoldDB" id="A0A9P3G9H0"/>
<feature type="transmembrane region" description="Helical" evidence="2">
    <location>
        <begin position="491"/>
        <end position="511"/>
    </location>
</feature>
<organism evidence="3 4">
    <name type="scientific">Phanerochaete sordida</name>
    <dbReference type="NCBI Taxonomy" id="48140"/>
    <lineage>
        <taxon>Eukaryota</taxon>
        <taxon>Fungi</taxon>
        <taxon>Dikarya</taxon>
        <taxon>Basidiomycota</taxon>
        <taxon>Agaricomycotina</taxon>
        <taxon>Agaricomycetes</taxon>
        <taxon>Polyporales</taxon>
        <taxon>Phanerochaetaceae</taxon>
        <taxon>Phanerochaete</taxon>
    </lineage>
</organism>
<feature type="region of interest" description="Disordered" evidence="1">
    <location>
        <begin position="1"/>
        <end position="54"/>
    </location>
</feature>
<dbReference type="EMBL" id="BPQB01000018">
    <property type="protein sequence ID" value="GJE90756.1"/>
    <property type="molecule type" value="Genomic_DNA"/>
</dbReference>
<feature type="transmembrane region" description="Helical" evidence="2">
    <location>
        <begin position="346"/>
        <end position="366"/>
    </location>
</feature>
<proteinExistence type="predicted"/>
<protein>
    <recommendedName>
        <fullName evidence="5">MARVEL domain-containing protein</fullName>
    </recommendedName>
</protein>
<keyword evidence="2" id="KW-1133">Transmembrane helix</keyword>
<feature type="compositionally biased region" description="Polar residues" evidence="1">
    <location>
        <begin position="156"/>
        <end position="165"/>
    </location>
</feature>
<reference evidence="3 4" key="1">
    <citation type="submission" date="2021-08" db="EMBL/GenBank/DDBJ databases">
        <title>Draft Genome Sequence of Phanerochaete sordida strain YK-624.</title>
        <authorList>
            <person name="Mori T."/>
            <person name="Dohra H."/>
            <person name="Suzuki T."/>
            <person name="Kawagishi H."/>
            <person name="Hirai H."/>
        </authorList>
    </citation>
    <scope>NUCLEOTIDE SEQUENCE [LARGE SCALE GENOMIC DNA]</scope>
    <source>
        <strain evidence="3 4">YK-624</strain>
    </source>
</reference>
<name>A0A9P3G9H0_9APHY</name>
<accession>A0A9P3G9H0</accession>
<feature type="region of interest" description="Disordered" evidence="1">
    <location>
        <begin position="231"/>
        <end position="264"/>
    </location>
</feature>
<feature type="compositionally biased region" description="Acidic residues" evidence="1">
    <location>
        <begin position="434"/>
        <end position="444"/>
    </location>
</feature>
<comment type="caution">
    <text evidence="3">The sequence shown here is derived from an EMBL/GenBank/DDBJ whole genome shotgun (WGS) entry which is preliminary data.</text>
</comment>